<comment type="caution">
    <text evidence="2">The sequence shown here is derived from an EMBL/GenBank/DDBJ whole genome shotgun (WGS) entry which is preliminary data.</text>
</comment>
<reference evidence="2 3" key="1">
    <citation type="submission" date="2023-07" db="EMBL/GenBank/DDBJ databases">
        <title>Genomic Encyclopedia of Type Strains, Phase IV (KMG-IV): sequencing the most valuable type-strain genomes for metagenomic binning, comparative biology and taxonomic classification.</title>
        <authorList>
            <person name="Goeker M."/>
        </authorList>
    </citation>
    <scope>NUCLEOTIDE SEQUENCE [LARGE SCALE GENOMIC DNA]</scope>
    <source>
        <strain evidence="2 3">DSM 45903</strain>
    </source>
</reference>
<evidence type="ECO:0000259" key="1">
    <source>
        <dbReference type="SMART" id="SM00849"/>
    </source>
</evidence>
<accession>A0ABU1IPH5</accession>
<dbReference type="InterPro" id="IPR001279">
    <property type="entry name" value="Metallo-B-lactamas"/>
</dbReference>
<protein>
    <submittedName>
        <fullName evidence="2">Glyoxylase-like metal-dependent hydrolase (Beta-lactamase superfamily II)</fullName>
    </submittedName>
</protein>
<keyword evidence="3" id="KW-1185">Reference proteome</keyword>
<dbReference type="EMBL" id="JAVDQG010000004">
    <property type="protein sequence ID" value="MDR6226059.1"/>
    <property type="molecule type" value="Genomic_DNA"/>
</dbReference>
<dbReference type="PANTHER" id="PTHR42951:SF17">
    <property type="entry name" value="METALLO-BETA-LACTAMASE DOMAIN-CONTAINING PROTEIN"/>
    <property type="match status" value="1"/>
</dbReference>
<dbReference type="RefSeq" id="WP_309865453.1">
    <property type="nucleotide sequence ID" value="NZ_JAVDQG010000004.1"/>
</dbReference>
<dbReference type="CDD" id="cd07721">
    <property type="entry name" value="yflN-like_MBL-fold"/>
    <property type="match status" value="1"/>
</dbReference>
<dbReference type="Gene3D" id="3.60.15.10">
    <property type="entry name" value="Ribonuclease Z/Hydroxyacylglutathione hydrolase-like"/>
    <property type="match status" value="1"/>
</dbReference>
<dbReference type="SUPFAM" id="SSF56281">
    <property type="entry name" value="Metallo-hydrolase/oxidoreductase"/>
    <property type="match status" value="1"/>
</dbReference>
<name>A0ABU1IPH5_9BACL</name>
<dbReference type="Proteomes" id="UP001185012">
    <property type="component" value="Unassembled WGS sequence"/>
</dbReference>
<proteinExistence type="predicted"/>
<sequence>MTTEVLQQQSGRIGQPLMKAAPATYSFRILMVNVCFLGRMEKGTDDWLLVDAGLPYSGARIHEQAKRCFVGRPKAIVLTHGHFDHVGALDHLSREWEVPIYAHEKELPYLNGESDYPPADPTVGGGWMARLSPLYPRKGLNLGSRVHPLPADGSVPFMPEWRWIHTPGHTPGHISLFRDSDRVLIAGDAFTTVKQESIWSVWTQHQEMHGPPAYFTIDWRAAGDSVKRLAELNPMMAVTGHGTPMSGEELANQLKRLANGFESETVPKRGRYIYHGRAQQD</sequence>
<dbReference type="InterPro" id="IPR036866">
    <property type="entry name" value="RibonucZ/Hydroxyglut_hydro"/>
</dbReference>
<dbReference type="SMART" id="SM00849">
    <property type="entry name" value="Lactamase_B"/>
    <property type="match status" value="1"/>
</dbReference>
<dbReference type="InterPro" id="IPR050855">
    <property type="entry name" value="NDM-1-like"/>
</dbReference>
<organism evidence="2 3">
    <name type="scientific">Desmospora profundinema</name>
    <dbReference type="NCBI Taxonomy" id="1571184"/>
    <lineage>
        <taxon>Bacteria</taxon>
        <taxon>Bacillati</taxon>
        <taxon>Bacillota</taxon>
        <taxon>Bacilli</taxon>
        <taxon>Bacillales</taxon>
        <taxon>Thermoactinomycetaceae</taxon>
        <taxon>Desmospora</taxon>
    </lineage>
</organism>
<feature type="domain" description="Metallo-beta-lactamase" evidence="1">
    <location>
        <begin position="31"/>
        <end position="241"/>
    </location>
</feature>
<gene>
    <name evidence="2" type="ORF">JOE21_002065</name>
</gene>
<dbReference type="Pfam" id="PF00753">
    <property type="entry name" value="Lactamase_B"/>
    <property type="match status" value="1"/>
</dbReference>
<dbReference type="PANTHER" id="PTHR42951">
    <property type="entry name" value="METALLO-BETA-LACTAMASE DOMAIN-CONTAINING"/>
    <property type="match status" value="1"/>
</dbReference>
<evidence type="ECO:0000313" key="3">
    <source>
        <dbReference type="Proteomes" id="UP001185012"/>
    </source>
</evidence>
<evidence type="ECO:0000313" key="2">
    <source>
        <dbReference type="EMBL" id="MDR6226059.1"/>
    </source>
</evidence>